<proteinExistence type="predicted"/>
<dbReference type="SUPFAM" id="SSF54593">
    <property type="entry name" value="Glyoxalase/Bleomycin resistance protein/Dihydroxybiphenyl dioxygenase"/>
    <property type="match status" value="1"/>
</dbReference>
<dbReference type="EMBL" id="PQAP01000023">
    <property type="protein sequence ID" value="PWB74751.1"/>
    <property type="molecule type" value="Genomic_DNA"/>
</dbReference>
<accession>A0A855XAZ0</accession>
<name>A0A855XAZ0_9BACT</name>
<protein>
    <submittedName>
        <fullName evidence="2">VOC family protein</fullName>
    </submittedName>
</protein>
<sequence length="121" mass="13387">MGRPIVHWEISGHNGPRLQAFYSELFDWKIDSNNPMNYGMATTAESGTINGGICQCEPDRKPMLTFYIHVDDLQKYLDKIGQKGGKTVVPPSPIPGIGDFAMFADPEGNVVGLFKPNMDKN</sequence>
<dbReference type="Gene3D" id="3.10.180.10">
    <property type="entry name" value="2,3-Dihydroxybiphenyl 1,2-Dioxygenase, domain 1"/>
    <property type="match status" value="1"/>
</dbReference>
<dbReference type="PANTHER" id="PTHR33993">
    <property type="entry name" value="GLYOXALASE-RELATED"/>
    <property type="match status" value="1"/>
</dbReference>
<comment type="caution">
    <text evidence="2">The sequence shown here is derived from an EMBL/GenBank/DDBJ whole genome shotgun (WGS) entry which is preliminary data.</text>
</comment>
<organism evidence="2 3">
    <name type="scientific">candidate division GN15 bacterium</name>
    <dbReference type="NCBI Taxonomy" id="2072418"/>
    <lineage>
        <taxon>Bacteria</taxon>
        <taxon>candidate division GN15</taxon>
    </lineage>
</organism>
<dbReference type="Pfam" id="PF00903">
    <property type="entry name" value="Glyoxalase"/>
    <property type="match status" value="1"/>
</dbReference>
<dbReference type="InterPro" id="IPR052164">
    <property type="entry name" value="Anthracycline_SecMetBiosynth"/>
</dbReference>
<dbReference type="AlphaFoldDB" id="A0A855XAZ0"/>
<gene>
    <name evidence="2" type="ORF">C3F09_03420</name>
</gene>
<dbReference type="Proteomes" id="UP000250918">
    <property type="component" value="Unassembled WGS sequence"/>
</dbReference>
<reference evidence="2 3" key="1">
    <citation type="journal article" date="2018" name="ISME J.">
        <title>A methanotrophic archaeon couples anaerobic oxidation of methane to Fe(III) reduction.</title>
        <authorList>
            <person name="Cai C."/>
            <person name="Leu A.O."/>
            <person name="Xie G.J."/>
            <person name="Guo J."/>
            <person name="Feng Y."/>
            <person name="Zhao J.X."/>
            <person name="Tyson G.W."/>
            <person name="Yuan Z."/>
            <person name="Hu S."/>
        </authorList>
    </citation>
    <scope>NUCLEOTIDE SEQUENCE [LARGE SCALE GENOMIC DNA]</scope>
    <source>
        <strain evidence="2">FeB_12</strain>
    </source>
</reference>
<evidence type="ECO:0000259" key="1">
    <source>
        <dbReference type="Pfam" id="PF00903"/>
    </source>
</evidence>
<evidence type="ECO:0000313" key="3">
    <source>
        <dbReference type="Proteomes" id="UP000250918"/>
    </source>
</evidence>
<dbReference type="CDD" id="cd07247">
    <property type="entry name" value="SgaA_N_like"/>
    <property type="match status" value="1"/>
</dbReference>
<dbReference type="InterPro" id="IPR004360">
    <property type="entry name" value="Glyas_Fos-R_dOase_dom"/>
</dbReference>
<dbReference type="InterPro" id="IPR029068">
    <property type="entry name" value="Glyas_Bleomycin-R_OHBP_Dase"/>
</dbReference>
<feature type="domain" description="Glyoxalase/fosfomycin resistance/dioxygenase" evidence="1">
    <location>
        <begin position="17"/>
        <end position="111"/>
    </location>
</feature>
<evidence type="ECO:0000313" key="2">
    <source>
        <dbReference type="EMBL" id="PWB74751.1"/>
    </source>
</evidence>